<evidence type="ECO:0000256" key="3">
    <source>
        <dbReference type="ARBA" id="ARBA00022475"/>
    </source>
</evidence>
<evidence type="ECO:0000313" key="9">
    <source>
        <dbReference type="Proteomes" id="UP000261739"/>
    </source>
</evidence>
<evidence type="ECO:0000256" key="7">
    <source>
        <dbReference type="SAM" id="Phobius"/>
    </source>
</evidence>
<gene>
    <name evidence="8" type="ORF">DIW82_05065</name>
</gene>
<evidence type="ECO:0000256" key="6">
    <source>
        <dbReference type="ARBA" id="ARBA00023136"/>
    </source>
</evidence>
<keyword evidence="5 7" id="KW-1133">Transmembrane helix</keyword>
<dbReference type="AlphaFoldDB" id="A0A3D4T097"/>
<evidence type="ECO:0000256" key="5">
    <source>
        <dbReference type="ARBA" id="ARBA00022989"/>
    </source>
</evidence>
<sequence length="99" mass="10344">MDSDTLILAAGSAPALGFIGWIVIGGLAGWIGSKIMKRDNQMGLLLNIVVGVLGGFLGGWLLTLFGVDVAGGGWIFSFLTCLLGAVILLWIVGLVTKRR</sequence>
<evidence type="ECO:0000256" key="4">
    <source>
        <dbReference type="ARBA" id="ARBA00022692"/>
    </source>
</evidence>
<reference evidence="8 9" key="1">
    <citation type="journal article" date="2018" name="Nat. Biotechnol.">
        <title>A standardized bacterial taxonomy based on genome phylogeny substantially revises the tree of life.</title>
        <authorList>
            <person name="Parks D.H."/>
            <person name="Chuvochina M."/>
            <person name="Waite D.W."/>
            <person name="Rinke C."/>
            <person name="Skarshewski A."/>
            <person name="Chaumeil P.A."/>
            <person name="Hugenholtz P."/>
        </authorList>
    </citation>
    <scope>NUCLEOTIDE SEQUENCE [LARGE SCALE GENOMIC DNA]</scope>
    <source>
        <strain evidence="8">UBA11247</strain>
    </source>
</reference>
<dbReference type="GO" id="GO:0005886">
    <property type="term" value="C:plasma membrane"/>
    <property type="evidence" value="ECO:0007669"/>
    <property type="project" value="UniProtKB-SubCell"/>
</dbReference>
<name>A0A3D4T097_9CORY</name>
<evidence type="ECO:0000256" key="1">
    <source>
        <dbReference type="ARBA" id="ARBA00004651"/>
    </source>
</evidence>
<feature type="transmembrane region" description="Helical" evidence="7">
    <location>
        <begin position="6"/>
        <end position="32"/>
    </location>
</feature>
<dbReference type="PANTHER" id="PTHR33884">
    <property type="entry name" value="UPF0410 PROTEIN YMGE"/>
    <property type="match status" value="1"/>
</dbReference>
<protein>
    <submittedName>
        <fullName evidence="8">GlsB/YeaQ/YmgE family stress response membrane protein</fullName>
    </submittedName>
</protein>
<dbReference type="Pfam" id="PF04226">
    <property type="entry name" value="Transgly_assoc"/>
    <property type="match status" value="1"/>
</dbReference>
<feature type="transmembrane region" description="Helical" evidence="7">
    <location>
        <begin position="73"/>
        <end position="95"/>
    </location>
</feature>
<organism evidence="8 9">
    <name type="scientific">Corynebacterium nuruki</name>
    <dbReference type="NCBI Taxonomy" id="1032851"/>
    <lineage>
        <taxon>Bacteria</taxon>
        <taxon>Bacillati</taxon>
        <taxon>Actinomycetota</taxon>
        <taxon>Actinomycetes</taxon>
        <taxon>Mycobacteriales</taxon>
        <taxon>Corynebacteriaceae</taxon>
        <taxon>Corynebacterium</taxon>
    </lineage>
</organism>
<keyword evidence="6 7" id="KW-0472">Membrane</keyword>
<feature type="transmembrane region" description="Helical" evidence="7">
    <location>
        <begin position="44"/>
        <end position="67"/>
    </location>
</feature>
<dbReference type="Proteomes" id="UP000261739">
    <property type="component" value="Unassembled WGS sequence"/>
</dbReference>
<keyword evidence="3" id="KW-1003">Cell membrane</keyword>
<dbReference type="RefSeq" id="WP_010121564.1">
    <property type="nucleotide sequence ID" value="NZ_DAITTW010000043.1"/>
</dbReference>
<comment type="caution">
    <text evidence="8">The sequence shown here is derived from an EMBL/GenBank/DDBJ whole genome shotgun (WGS) entry which is preliminary data.</text>
</comment>
<dbReference type="EMBL" id="DQID01000141">
    <property type="protein sequence ID" value="HCT14170.1"/>
    <property type="molecule type" value="Genomic_DNA"/>
</dbReference>
<dbReference type="InterPro" id="IPR007341">
    <property type="entry name" value="Transgly_assoc"/>
</dbReference>
<comment type="subcellular location">
    <subcellularLocation>
        <location evidence="1">Cell membrane</location>
        <topology evidence="1">Multi-pass membrane protein</topology>
    </subcellularLocation>
</comment>
<keyword evidence="4 7" id="KW-0812">Transmembrane</keyword>
<dbReference type="PANTHER" id="PTHR33884:SF3">
    <property type="entry name" value="UPF0410 PROTEIN YMGE"/>
    <property type="match status" value="1"/>
</dbReference>
<comment type="similarity">
    <text evidence="2">Belongs to the UPF0410 family.</text>
</comment>
<evidence type="ECO:0000256" key="2">
    <source>
        <dbReference type="ARBA" id="ARBA00011006"/>
    </source>
</evidence>
<proteinExistence type="inferred from homology"/>
<accession>A0A3D4T097</accession>
<evidence type="ECO:0000313" key="8">
    <source>
        <dbReference type="EMBL" id="HCT14170.1"/>
    </source>
</evidence>